<reference evidence="2 3" key="1">
    <citation type="submission" date="2016-02" db="EMBL/GenBank/DDBJ databases">
        <title>Genome analysis of coral dinoflagellate symbionts highlights evolutionary adaptations to a symbiotic lifestyle.</title>
        <authorList>
            <person name="Aranda M."/>
            <person name="Li Y."/>
            <person name="Liew Y.J."/>
            <person name="Baumgarten S."/>
            <person name="Simakov O."/>
            <person name="Wilson M."/>
            <person name="Piel J."/>
            <person name="Ashoor H."/>
            <person name="Bougouffa S."/>
            <person name="Bajic V.B."/>
            <person name="Ryu T."/>
            <person name="Ravasi T."/>
            <person name="Bayer T."/>
            <person name="Micklem G."/>
            <person name="Kim H."/>
            <person name="Bhak J."/>
            <person name="Lajeunesse T.C."/>
            <person name="Voolstra C.R."/>
        </authorList>
    </citation>
    <scope>NUCLEOTIDE SEQUENCE [LARGE SCALE GENOMIC DNA]</scope>
    <source>
        <strain evidence="2 3">CCMP2467</strain>
    </source>
</reference>
<comment type="caution">
    <text evidence="2">The sequence shown here is derived from an EMBL/GenBank/DDBJ whole genome shotgun (WGS) entry which is preliminary data.</text>
</comment>
<accession>A0A1Q9EAT9</accession>
<protein>
    <submittedName>
        <fullName evidence="2">Uncharacterized protein</fullName>
    </submittedName>
</protein>
<evidence type="ECO:0000313" key="2">
    <source>
        <dbReference type="EMBL" id="OLQ04518.1"/>
    </source>
</evidence>
<name>A0A1Q9EAT9_SYMMI</name>
<evidence type="ECO:0000313" key="3">
    <source>
        <dbReference type="Proteomes" id="UP000186817"/>
    </source>
</evidence>
<keyword evidence="1" id="KW-0732">Signal</keyword>
<dbReference type="EMBL" id="LSRX01000208">
    <property type="protein sequence ID" value="OLQ04518.1"/>
    <property type="molecule type" value="Genomic_DNA"/>
</dbReference>
<organism evidence="2 3">
    <name type="scientific">Symbiodinium microadriaticum</name>
    <name type="common">Dinoflagellate</name>
    <name type="synonym">Zooxanthella microadriatica</name>
    <dbReference type="NCBI Taxonomy" id="2951"/>
    <lineage>
        <taxon>Eukaryota</taxon>
        <taxon>Sar</taxon>
        <taxon>Alveolata</taxon>
        <taxon>Dinophyceae</taxon>
        <taxon>Suessiales</taxon>
        <taxon>Symbiodiniaceae</taxon>
        <taxon>Symbiodinium</taxon>
    </lineage>
</organism>
<feature type="signal peptide" evidence="1">
    <location>
        <begin position="1"/>
        <end position="22"/>
    </location>
</feature>
<feature type="chain" id="PRO_5012186854" evidence="1">
    <location>
        <begin position="23"/>
        <end position="125"/>
    </location>
</feature>
<sequence>MRLVAPSLVLLAMFFGQHRCLGQSKHMSRNYSKNKVRRQQLLAEVEAARVRYRDTGSETRFPFYGRDFGYEVDYMLELGLQPGDRCFAEYRLQALPFTHACAVALRRRSAAHSGKYRCDEACDMF</sequence>
<dbReference type="OrthoDB" id="10415520at2759"/>
<keyword evidence="3" id="KW-1185">Reference proteome</keyword>
<gene>
    <name evidence="2" type="ORF">AK812_SmicGene12354</name>
</gene>
<dbReference type="AlphaFoldDB" id="A0A1Q9EAT9"/>
<proteinExistence type="predicted"/>
<evidence type="ECO:0000256" key="1">
    <source>
        <dbReference type="SAM" id="SignalP"/>
    </source>
</evidence>
<dbReference type="Proteomes" id="UP000186817">
    <property type="component" value="Unassembled WGS sequence"/>
</dbReference>